<dbReference type="EMBL" id="QGKX02001290">
    <property type="protein sequence ID" value="KAF3536005.1"/>
    <property type="molecule type" value="Genomic_DNA"/>
</dbReference>
<dbReference type="AlphaFoldDB" id="A0A8S9PWQ9"/>
<comment type="caution">
    <text evidence="2">The sequence shown here is derived from an EMBL/GenBank/DDBJ whole genome shotgun (WGS) entry which is preliminary data.</text>
</comment>
<feature type="compositionally biased region" description="Polar residues" evidence="1">
    <location>
        <begin position="1"/>
        <end position="10"/>
    </location>
</feature>
<proteinExistence type="predicted"/>
<accession>A0A8S9PWQ9</accession>
<dbReference type="Proteomes" id="UP000712600">
    <property type="component" value="Unassembled WGS sequence"/>
</dbReference>
<feature type="region of interest" description="Disordered" evidence="1">
    <location>
        <begin position="1"/>
        <end position="47"/>
    </location>
</feature>
<protein>
    <submittedName>
        <fullName evidence="2">Uncharacterized protein</fullName>
    </submittedName>
</protein>
<evidence type="ECO:0000256" key="1">
    <source>
        <dbReference type="SAM" id="MobiDB-lite"/>
    </source>
</evidence>
<organism evidence="2 3">
    <name type="scientific">Brassica cretica</name>
    <name type="common">Mustard</name>
    <dbReference type="NCBI Taxonomy" id="69181"/>
    <lineage>
        <taxon>Eukaryota</taxon>
        <taxon>Viridiplantae</taxon>
        <taxon>Streptophyta</taxon>
        <taxon>Embryophyta</taxon>
        <taxon>Tracheophyta</taxon>
        <taxon>Spermatophyta</taxon>
        <taxon>Magnoliopsida</taxon>
        <taxon>eudicotyledons</taxon>
        <taxon>Gunneridae</taxon>
        <taxon>Pentapetalae</taxon>
        <taxon>rosids</taxon>
        <taxon>malvids</taxon>
        <taxon>Brassicales</taxon>
        <taxon>Brassicaceae</taxon>
        <taxon>Brassiceae</taxon>
        <taxon>Brassica</taxon>
    </lineage>
</organism>
<reference evidence="2" key="1">
    <citation type="submission" date="2019-12" db="EMBL/GenBank/DDBJ databases">
        <title>Genome sequencing and annotation of Brassica cretica.</title>
        <authorList>
            <person name="Studholme D.J."/>
            <person name="Sarris P."/>
        </authorList>
    </citation>
    <scope>NUCLEOTIDE SEQUENCE</scope>
    <source>
        <strain evidence="2">PFS-109/04</strain>
        <tissue evidence="2">Leaf</tissue>
    </source>
</reference>
<evidence type="ECO:0000313" key="2">
    <source>
        <dbReference type="EMBL" id="KAF3536005.1"/>
    </source>
</evidence>
<gene>
    <name evidence="2" type="ORF">F2Q69_00024011</name>
</gene>
<feature type="compositionally biased region" description="Basic and acidic residues" evidence="1">
    <location>
        <begin position="11"/>
        <end position="45"/>
    </location>
</feature>
<name>A0A8S9PWQ9_BRACR</name>
<evidence type="ECO:0000313" key="3">
    <source>
        <dbReference type="Proteomes" id="UP000712600"/>
    </source>
</evidence>
<sequence length="90" mass="10300">MSSKAAYSSETPRRKSEKTRAERTDPSTMKPKTEISRRSTSKTDTRAFTAYKLTRGKGKSPIEACKLLNAVHCKYPAYKLHPPSRYRDFN</sequence>